<reference evidence="6 10" key="2">
    <citation type="submission" date="2023-07" db="EMBL/GenBank/DDBJ databases">
        <title>Strategy for survival of the halotoleranting strain Dietzia MX2 from the Yakshinskoe mineral salts deposit.</title>
        <authorList>
            <person name="Kharitonova M.A."/>
            <person name="Kupriyanova-Ashina F.G."/>
            <person name="Shakirov T.R."/>
            <person name="Vafina M.S."/>
            <person name="Ilinskaya O.N."/>
        </authorList>
    </citation>
    <scope>NUCLEOTIDE SEQUENCE [LARGE SCALE GENOMIC DNA]</scope>
    <source>
        <strain evidence="6 10">MX2</strain>
    </source>
</reference>
<evidence type="ECO:0000313" key="10">
    <source>
        <dbReference type="Proteomes" id="UP001172702"/>
    </source>
</evidence>
<proteinExistence type="inferred from homology"/>
<evidence type="ECO:0000313" key="8">
    <source>
        <dbReference type="EMBL" id="RBA33372.1"/>
    </source>
</evidence>
<dbReference type="Proteomes" id="UP001172702">
    <property type="component" value="Unassembled WGS sequence"/>
</dbReference>
<accession>A0A166NFK7</accession>
<reference evidence="7" key="3">
    <citation type="submission" date="2023-10" db="EMBL/GenBank/DDBJ databases">
        <title>Development of a sustainable strategy for remediation of hydrocarbon-contaminated territories based on the waste exchange concept.</title>
        <authorList>
            <person name="Krivoruchko A."/>
        </authorList>
    </citation>
    <scope>NUCLEOTIDE SEQUENCE</scope>
    <source>
        <strain evidence="7">IEGM 1175</strain>
    </source>
</reference>
<keyword evidence="3 5" id="KW-0687">Ribonucleoprotein</keyword>
<evidence type="ECO:0000313" key="7">
    <source>
        <dbReference type="EMBL" id="MDV6299110.1"/>
    </source>
</evidence>
<dbReference type="AlphaFoldDB" id="A0A166NFK7"/>
<dbReference type="GeneID" id="97419134"/>
<dbReference type="STRING" id="37915.A2U19_10740"/>
<dbReference type="PROSITE" id="PS00784">
    <property type="entry name" value="RIBOSOMAL_L34"/>
    <property type="match status" value="1"/>
</dbReference>
<evidence type="ECO:0000256" key="3">
    <source>
        <dbReference type="ARBA" id="ARBA00023274"/>
    </source>
</evidence>
<gene>
    <name evidence="5 6" type="primary">rpmH</name>
    <name evidence="8" type="ORF">DQ226_13005</name>
    <name evidence="6" type="ORF">QYF62_07595</name>
    <name evidence="7" type="ORF">R3P82_08270</name>
</gene>
<evidence type="ECO:0000313" key="6">
    <source>
        <dbReference type="EMBL" id="MDN4505915.1"/>
    </source>
</evidence>
<evidence type="ECO:0000256" key="5">
    <source>
        <dbReference type="HAMAP-Rule" id="MF_00391"/>
    </source>
</evidence>
<dbReference type="GO" id="GO:0005840">
    <property type="term" value="C:ribosome"/>
    <property type="evidence" value="ECO:0007669"/>
    <property type="project" value="UniProtKB-KW"/>
</dbReference>
<organism evidence="8 9">
    <name type="scientific">Dietzia maris</name>
    <dbReference type="NCBI Taxonomy" id="37915"/>
    <lineage>
        <taxon>Bacteria</taxon>
        <taxon>Bacillati</taxon>
        <taxon>Actinomycetota</taxon>
        <taxon>Actinomycetes</taxon>
        <taxon>Mycobacteriales</taxon>
        <taxon>Dietziaceae</taxon>
        <taxon>Dietzia</taxon>
    </lineage>
</organism>
<dbReference type="Pfam" id="PF00468">
    <property type="entry name" value="Ribosomal_L34"/>
    <property type="match status" value="1"/>
</dbReference>
<protein>
    <recommendedName>
        <fullName evidence="4 5">Large ribosomal subunit protein bL34</fullName>
    </recommendedName>
</protein>
<dbReference type="InterPro" id="IPR020939">
    <property type="entry name" value="Ribosomal_bL34_CS"/>
</dbReference>
<reference evidence="8 9" key="1">
    <citation type="submission" date="2018-06" db="EMBL/GenBank/DDBJ databases">
        <title>Whole genome sequencing of four bacterial strains from South Shetland trench revealing bio-synthetic gene clusters.</title>
        <authorList>
            <person name="Abdel-Mageed W.M."/>
            <person name="Lehri B."/>
            <person name="Jarmusch S.A."/>
            <person name="Miranda K."/>
            <person name="Goodfellow M."/>
            <person name="Jaspars M."/>
            <person name="Karlyshev A.V."/>
        </authorList>
    </citation>
    <scope>NUCLEOTIDE SEQUENCE [LARGE SCALE GENOMIC DNA]</scope>
    <source>
        <strain evidence="8 9">SST1</strain>
    </source>
</reference>
<dbReference type="GO" id="GO:0003735">
    <property type="term" value="F:structural constituent of ribosome"/>
    <property type="evidence" value="ECO:0007669"/>
    <property type="project" value="InterPro"/>
</dbReference>
<dbReference type="EMBL" id="JAUHTB010000007">
    <property type="protein sequence ID" value="MDN4505915.1"/>
    <property type="molecule type" value="Genomic_DNA"/>
</dbReference>
<dbReference type="NCBIfam" id="TIGR01030">
    <property type="entry name" value="rpmH_bact"/>
    <property type="match status" value="1"/>
</dbReference>
<dbReference type="HAMAP" id="MF_00391">
    <property type="entry name" value="Ribosomal_bL34"/>
    <property type="match status" value="1"/>
</dbReference>
<keyword evidence="10" id="KW-1185">Reference proteome</keyword>
<dbReference type="EMBL" id="JAWLKJ010000002">
    <property type="protein sequence ID" value="MDV6299110.1"/>
    <property type="molecule type" value="Genomic_DNA"/>
</dbReference>
<comment type="similarity">
    <text evidence="1 5">Belongs to the bacterial ribosomal protein bL34 family.</text>
</comment>
<sequence length="47" mass="5405">MAKGKRTFQPNNRRRAKVHGFRLRMRTRAGRGIVGARRRKGRASLTA</sequence>
<evidence type="ECO:0000256" key="2">
    <source>
        <dbReference type="ARBA" id="ARBA00022980"/>
    </source>
</evidence>
<dbReference type="EMBL" id="QNTT01000038">
    <property type="protein sequence ID" value="RBA33372.1"/>
    <property type="molecule type" value="Genomic_DNA"/>
</dbReference>
<evidence type="ECO:0000313" key="9">
    <source>
        <dbReference type="Proteomes" id="UP000252187"/>
    </source>
</evidence>
<evidence type="ECO:0000256" key="4">
    <source>
        <dbReference type="ARBA" id="ARBA00035177"/>
    </source>
</evidence>
<dbReference type="InterPro" id="IPR000271">
    <property type="entry name" value="Ribosomal_bL34"/>
</dbReference>
<dbReference type="GO" id="GO:0006412">
    <property type="term" value="P:translation"/>
    <property type="evidence" value="ECO:0007669"/>
    <property type="project" value="UniProtKB-UniRule"/>
</dbReference>
<dbReference type="Proteomes" id="UP001185873">
    <property type="component" value="Unassembled WGS sequence"/>
</dbReference>
<dbReference type="GO" id="GO:1990904">
    <property type="term" value="C:ribonucleoprotein complex"/>
    <property type="evidence" value="ECO:0007669"/>
    <property type="project" value="UniProtKB-KW"/>
</dbReference>
<name>A0A166NFK7_9ACTN</name>
<evidence type="ECO:0000256" key="1">
    <source>
        <dbReference type="ARBA" id="ARBA00010111"/>
    </source>
</evidence>
<comment type="caution">
    <text evidence="8">The sequence shown here is derived from an EMBL/GenBank/DDBJ whole genome shotgun (WGS) entry which is preliminary data.</text>
</comment>
<dbReference type="RefSeq" id="WP_007629603.1">
    <property type="nucleotide sequence ID" value="NZ_CANNAK010000010.1"/>
</dbReference>
<dbReference type="Proteomes" id="UP000252187">
    <property type="component" value="Unassembled WGS sequence"/>
</dbReference>
<dbReference type="FunFam" id="1.10.287.3980:FF:000001">
    <property type="entry name" value="Mitochondrial ribosomal protein L34"/>
    <property type="match status" value="1"/>
</dbReference>
<keyword evidence="2 5" id="KW-0689">Ribosomal protein</keyword>
<dbReference type="Gene3D" id="1.10.287.3980">
    <property type="match status" value="1"/>
</dbReference>